<name>A0A4R2NR25_9FLAO</name>
<feature type="signal peptide" evidence="2">
    <location>
        <begin position="1"/>
        <end position="23"/>
    </location>
</feature>
<proteinExistence type="predicted"/>
<feature type="coiled-coil region" evidence="1">
    <location>
        <begin position="19"/>
        <end position="46"/>
    </location>
</feature>
<keyword evidence="2" id="KW-0732">Signal</keyword>
<dbReference type="OrthoDB" id="983080at2"/>
<organism evidence="3 4">
    <name type="scientific">Tenacibaculum skagerrakense</name>
    <dbReference type="NCBI Taxonomy" id="186571"/>
    <lineage>
        <taxon>Bacteria</taxon>
        <taxon>Pseudomonadati</taxon>
        <taxon>Bacteroidota</taxon>
        <taxon>Flavobacteriia</taxon>
        <taxon>Flavobacteriales</taxon>
        <taxon>Flavobacteriaceae</taxon>
        <taxon>Tenacibaculum</taxon>
    </lineage>
</organism>
<protein>
    <recommendedName>
        <fullName evidence="5">Lipoprotein</fullName>
    </recommendedName>
</protein>
<comment type="caution">
    <text evidence="3">The sequence shown here is derived from an EMBL/GenBank/DDBJ whole genome shotgun (WGS) entry which is preliminary data.</text>
</comment>
<evidence type="ECO:0000256" key="1">
    <source>
        <dbReference type="SAM" id="Coils"/>
    </source>
</evidence>
<sequence length="318" mass="36964">MFKRLVFLLLLQFLMSCSNTENSNEIEKLNKQLLQKEELITDLNKEIERLRQPKDSISRSYYRFVETLDSEINVVEKLFGGEHKIINRKYFNDTIQKVDSMFVYEHFSTITQTSKSDFEAVLKDFHQEKSIYGDDFFVRVMTFYNGEKLPIETENSKTDIHILIQATELGYENKTFVISDFYDVNITSLIKLESNKVALIFEHGAIPKKKETIIISPELVKFKEDVVAVDLGLLYGVWASDVSDPHAEFMINTDEFYLADTDGDASYKYTLENNLLKVFYKNATQSGEIISVTKDSLKIKWGDTDTITKYVRFPENQD</sequence>
<dbReference type="RefSeq" id="WP_132795034.1">
    <property type="nucleotide sequence ID" value="NZ_SLXM01000006.1"/>
</dbReference>
<keyword evidence="4" id="KW-1185">Reference proteome</keyword>
<evidence type="ECO:0000313" key="4">
    <source>
        <dbReference type="Proteomes" id="UP000294564"/>
    </source>
</evidence>
<reference evidence="3 4" key="1">
    <citation type="submission" date="2019-03" db="EMBL/GenBank/DDBJ databases">
        <title>Genomic Encyclopedia of Type Strains, Phase IV (KMG-IV): sequencing the most valuable type-strain genomes for metagenomic binning, comparative biology and taxonomic classification.</title>
        <authorList>
            <person name="Goeker M."/>
        </authorList>
    </citation>
    <scope>NUCLEOTIDE SEQUENCE [LARGE SCALE GENOMIC DNA]</scope>
    <source>
        <strain evidence="3 4">DSM 14836</strain>
    </source>
</reference>
<evidence type="ECO:0000256" key="2">
    <source>
        <dbReference type="SAM" id="SignalP"/>
    </source>
</evidence>
<dbReference type="Proteomes" id="UP000294564">
    <property type="component" value="Unassembled WGS sequence"/>
</dbReference>
<evidence type="ECO:0008006" key="5">
    <source>
        <dbReference type="Google" id="ProtNLM"/>
    </source>
</evidence>
<keyword evidence="1" id="KW-0175">Coiled coil</keyword>
<dbReference type="EMBL" id="SLXM01000006">
    <property type="protein sequence ID" value="TCP24359.1"/>
    <property type="molecule type" value="Genomic_DNA"/>
</dbReference>
<accession>A0A4R2NR25</accession>
<dbReference type="AlphaFoldDB" id="A0A4R2NR25"/>
<evidence type="ECO:0000313" key="3">
    <source>
        <dbReference type="EMBL" id="TCP24359.1"/>
    </source>
</evidence>
<feature type="chain" id="PRO_5020594236" description="Lipoprotein" evidence="2">
    <location>
        <begin position="24"/>
        <end position="318"/>
    </location>
</feature>
<gene>
    <name evidence="3" type="ORF">EV195_106167</name>
</gene>
<dbReference type="PROSITE" id="PS51257">
    <property type="entry name" value="PROKAR_LIPOPROTEIN"/>
    <property type="match status" value="1"/>
</dbReference>